<evidence type="ECO:0000256" key="3">
    <source>
        <dbReference type="ARBA" id="ARBA00022771"/>
    </source>
</evidence>
<keyword evidence="3 5" id="KW-0863">Zinc-finger</keyword>
<gene>
    <name evidence="7" type="ORF">TPSB3V08_LOCUS3377</name>
</gene>
<evidence type="ECO:0000256" key="5">
    <source>
        <dbReference type="PROSITE-ProRule" id="PRU00042"/>
    </source>
</evidence>
<accession>A0A7R9CT30</accession>
<feature type="domain" description="C2H2-type" evidence="6">
    <location>
        <begin position="185"/>
        <end position="212"/>
    </location>
</feature>
<organism evidence="7">
    <name type="scientific">Timema poppense</name>
    <name type="common">Walking stick</name>
    <dbReference type="NCBI Taxonomy" id="170557"/>
    <lineage>
        <taxon>Eukaryota</taxon>
        <taxon>Metazoa</taxon>
        <taxon>Ecdysozoa</taxon>
        <taxon>Arthropoda</taxon>
        <taxon>Hexapoda</taxon>
        <taxon>Insecta</taxon>
        <taxon>Pterygota</taxon>
        <taxon>Neoptera</taxon>
        <taxon>Polyneoptera</taxon>
        <taxon>Phasmatodea</taxon>
        <taxon>Timematodea</taxon>
        <taxon>Timematoidea</taxon>
        <taxon>Timematidae</taxon>
        <taxon>Timema</taxon>
    </lineage>
</organism>
<sequence length="327" mass="37540">MDPTVRLRDGNIVMPHRTNSVVKFKKSSNSSKSVPLYSCVLCDLKSQRYQDILIHAQTHKNKLLRVAVLLPPPVKTETCNECRQKYQAGTICAHEKSFLCERCGECFHTVGKLRNHRTKKHTRREEDISWCCDYCGKQFTRKKSLAKHIDIHQGSNKIACDICGKVMSRSHMIRHKNIHMKKRPHKCKECGLCFQVASVLREHTYQHTGKTEINGRRVRWADHITPSIRKCWRKPRRHAAAAHLVSAHWVGTARTERKVQLIRSIICYLDAPTTSVLPATDSPLFRHSTKSPGEGIKIMCGPSHYLLMCSDRIKLVSEDWAVTIDFP</sequence>
<dbReference type="SUPFAM" id="SSF57667">
    <property type="entry name" value="beta-beta-alpha zinc fingers"/>
    <property type="match status" value="2"/>
</dbReference>
<feature type="domain" description="C2H2-type" evidence="6">
    <location>
        <begin position="98"/>
        <end position="126"/>
    </location>
</feature>
<dbReference type="AlphaFoldDB" id="A0A7R9CT30"/>
<dbReference type="EMBL" id="OD001470">
    <property type="protein sequence ID" value="CAD7401995.1"/>
    <property type="molecule type" value="Genomic_DNA"/>
</dbReference>
<feature type="domain" description="C2H2-type" evidence="6">
    <location>
        <begin position="130"/>
        <end position="157"/>
    </location>
</feature>
<evidence type="ECO:0000256" key="2">
    <source>
        <dbReference type="ARBA" id="ARBA00022737"/>
    </source>
</evidence>
<reference evidence="7" key="1">
    <citation type="submission" date="2020-11" db="EMBL/GenBank/DDBJ databases">
        <authorList>
            <person name="Tran Van P."/>
        </authorList>
    </citation>
    <scope>NUCLEOTIDE SEQUENCE</scope>
</reference>
<name>A0A7R9CT30_TIMPO</name>
<dbReference type="Pfam" id="PF00096">
    <property type="entry name" value="zf-C2H2"/>
    <property type="match status" value="1"/>
</dbReference>
<dbReference type="GO" id="GO:0008270">
    <property type="term" value="F:zinc ion binding"/>
    <property type="evidence" value="ECO:0007669"/>
    <property type="project" value="UniProtKB-KW"/>
</dbReference>
<dbReference type="InterPro" id="IPR013087">
    <property type="entry name" value="Znf_C2H2_type"/>
</dbReference>
<keyword evidence="4" id="KW-0862">Zinc</keyword>
<dbReference type="GO" id="GO:0000981">
    <property type="term" value="F:DNA-binding transcription factor activity, RNA polymerase II-specific"/>
    <property type="evidence" value="ECO:0007669"/>
    <property type="project" value="TreeGrafter"/>
</dbReference>
<protein>
    <recommendedName>
        <fullName evidence="6">C2H2-type domain-containing protein</fullName>
    </recommendedName>
</protein>
<proteinExistence type="predicted"/>
<evidence type="ECO:0000259" key="6">
    <source>
        <dbReference type="PROSITE" id="PS50157"/>
    </source>
</evidence>
<dbReference type="PANTHER" id="PTHR24408">
    <property type="entry name" value="ZINC FINGER PROTEIN"/>
    <property type="match status" value="1"/>
</dbReference>
<keyword evidence="1" id="KW-0479">Metal-binding</keyword>
<keyword evidence="2" id="KW-0677">Repeat</keyword>
<dbReference type="PROSITE" id="PS00028">
    <property type="entry name" value="ZINC_FINGER_C2H2_1"/>
    <property type="match status" value="3"/>
</dbReference>
<dbReference type="PROSITE" id="PS50157">
    <property type="entry name" value="ZINC_FINGER_C2H2_2"/>
    <property type="match status" value="3"/>
</dbReference>
<dbReference type="GO" id="GO:0043565">
    <property type="term" value="F:sequence-specific DNA binding"/>
    <property type="evidence" value="ECO:0007669"/>
    <property type="project" value="TreeGrafter"/>
</dbReference>
<evidence type="ECO:0000313" key="7">
    <source>
        <dbReference type="EMBL" id="CAD7401995.1"/>
    </source>
</evidence>
<evidence type="ECO:0000256" key="1">
    <source>
        <dbReference type="ARBA" id="ARBA00022723"/>
    </source>
</evidence>
<dbReference type="SMART" id="SM00355">
    <property type="entry name" value="ZnF_C2H2"/>
    <property type="match status" value="5"/>
</dbReference>
<evidence type="ECO:0000256" key="4">
    <source>
        <dbReference type="ARBA" id="ARBA00022833"/>
    </source>
</evidence>
<dbReference type="Gene3D" id="3.30.160.60">
    <property type="entry name" value="Classic Zinc Finger"/>
    <property type="match status" value="2"/>
</dbReference>
<dbReference type="InterPro" id="IPR036236">
    <property type="entry name" value="Znf_C2H2_sf"/>
</dbReference>
<dbReference type="GO" id="GO:0005634">
    <property type="term" value="C:nucleus"/>
    <property type="evidence" value="ECO:0007669"/>
    <property type="project" value="TreeGrafter"/>
</dbReference>
<dbReference type="PANTHER" id="PTHR24408:SF58">
    <property type="entry name" value="TRANSCRIPTION FACTOR (TFIIIA), PUTATIVE (AFU_ORTHOLOGUE AFUA_1G05150)-RELATED"/>
    <property type="match status" value="1"/>
</dbReference>